<dbReference type="EMBL" id="SBHS01000114">
    <property type="protein sequence ID" value="TWU70403.1"/>
    <property type="molecule type" value="Genomic_DNA"/>
</dbReference>
<name>A0A5C6G352_METRR</name>
<gene>
    <name evidence="1" type="ORF">ED733_000273</name>
</gene>
<organism evidence="1 2">
    <name type="scientific">Metarhizium rileyi (strain RCEF 4871)</name>
    <name type="common">Nomuraea rileyi</name>
    <dbReference type="NCBI Taxonomy" id="1649241"/>
    <lineage>
        <taxon>Eukaryota</taxon>
        <taxon>Fungi</taxon>
        <taxon>Dikarya</taxon>
        <taxon>Ascomycota</taxon>
        <taxon>Pezizomycotina</taxon>
        <taxon>Sordariomycetes</taxon>
        <taxon>Hypocreomycetidae</taxon>
        <taxon>Hypocreales</taxon>
        <taxon>Clavicipitaceae</taxon>
        <taxon>Metarhizium</taxon>
    </lineage>
</organism>
<reference evidence="2" key="1">
    <citation type="submission" date="2018-12" db="EMBL/GenBank/DDBJ databases">
        <title>The complete genome of Metarhizium rileyi, a key fungal pathogen of Lepidoptera.</title>
        <authorList>
            <person name="Binneck E."/>
            <person name="Lastra C.C.L."/>
            <person name="Sosa-Gomez D.R."/>
        </authorList>
    </citation>
    <scope>NUCLEOTIDE SEQUENCE [LARGE SCALE GENOMIC DNA]</scope>
    <source>
        <strain evidence="2">Cep018-CH2</strain>
    </source>
</reference>
<protein>
    <submittedName>
        <fullName evidence="1">Uncharacterized protein</fullName>
    </submittedName>
</protein>
<comment type="caution">
    <text evidence="1">The sequence shown here is derived from an EMBL/GenBank/DDBJ whole genome shotgun (WGS) entry which is preliminary data.</text>
</comment>
<proteinExistence type="predicted"/>
<dbReference type="AlphaFoldDB" id="A0A5C6G352"/>
<sequence>MVQFSMTDMHQVSSQPGWRFGIPTLLSSRVKISKVGAGSQTPSAENTRFNNRAKAEARELQGLRMELLNLLDDHVFMLHSMRYLQFKLARDQSGFVADISLPPHYHERIDAVDFEEEQRMILRRRKDAEIIHPTIQGLFKSMTADILRFPAPPNQAPELDEWKFMLRAVLPHSASRFDADLGFRCGNFHEAAPDFHSEALELSPRLSATKLLRRMRVLFECTTTLAENLGIPRPEYATENFWIAYRWIPAECIECFLTLKGFHEICEKSEYKILTAEDLISAPGLCHKSPPPKSMR</sequence>
<accession>A0A5C6G352</accession>
<evidence type="ECO:0000313" key="1">
    <source>
        <dbReference type="EMBL" id="TWU70403.1"/>
    </source>
</evidence>
<evidence type="ECO:0000313" key="2">
    <source>
        <dbReference type="Proteomes" id="UP000317257"/>
    </source>
</evidence>
<dbReference type="Proteomes" id="UP000317257">
    <property type="component" value="Unassembled WGS sequence"/>
</dbReference>